<dbReference type="RefSeq" id="XP_065661152.1">
    <property type="nucleotide sequence ID" value="XM_065805080.1"/>
</dbReference>
<dbReference type="CDD" id="cd16787">
    <property type="entry name" value="mRING-HC-C3HC5_CGRF1"/>
    <property type="match status" value="1"/>
</dbReference>
<dbReference type="PANTHER" id="PTHR15379:SF2">
    <property type="entry name" value="CELL GROWTH REGULATOR WITH RING FINGER DOMAIN PROTEIN 1"/>
    <property type="match status" value="1"/>
</dbReference>
<proteinExistence type="predicted"/>
<evidence type="ECO:0000256" key="4">
    <source>
        <dbReference type="SAM" id="Phobius"/>
    </source>
</evidence>
<name>A0ABM4CHF0_HYDVU</name>
<organism evidence="6 7">
    <name type="scientific">Hydra vulgaris</name>
    <name type="common">Hydra</name>
    <name type="synonym">Hydra attenuata</name>
    <dbReference type="NCBI Taxonomy" id="6087"/>
    <lineage>
        <taxon>Eukaryota</taxon>
        <taxon>Metazoa</taxon>
        <taxon>Cnidaria</taxon>
        <taxon>Hydrozoa</taxon>
        <taxon>Hydroidolina</taxon>
        <taxon>Anthoathecata</taxon>
        <taxon>Aplanulata</taxon>
        <taxon>Hydridae</taxon>
        <taxon>Hydra</taxon>
    </lineage>
</organism>
<keyword evidence="1 3" id="KW-0863">Zinc-finger</keyword>
<keyword evidence="4" id="KW-0812">Transmembrane</keyword>
<dbReference type="Gene3D" id="3.30.40.10">
    <property type="entry name" value="Zinc/RING finger domain, C3HC4 (zinc finger)"/>
    <property type="match status" value="1"/>
</dbReference>
<evidence type="ECO:0000313" key="7">
    <source>
        <dbReference type="RefSeq" id="XP_065661152.1"/>
    </source>
</evidence>
<dbReference type="PANTHER" id="PTHR15379">
    <property type="entry name" value="CELL GROWTH REGULATOR WITH RING FINGER DOMAIN PROTEIN 1"/>
    <property type="match status" value="1"/>
</dbReference>
<evidence type="ECO:0000313" key="6">
    <source>
        <dbReference type="Proteomes" id="UP001652625"/>
    </source>
</evidence>
<dbReference type="InterPro" id="IPR001841">
    <property type="entry name" value="Znf_RING"/>
</dbReference>
<dbReference type="GeneID" id="101238372"/>
<dbReference type="PROSITE" id="PS50089">
    <property type="entry name" value="ZF_RING_2"/>
    <property type="match status" value="1"/>
</dbReference>
<dbReference type="InterPro" id="IPR042496">
    <property type="entry name" value="CGRF1"/>
</dbReference>
<reference evidence="7" key="1">
    <citation type="submission" date="2025-08" db="UniProtKB">
        <authorList>
            <consortium name="RefSeq"/>
        </authorList>
    </citation>
    <scope>IDENTIFICATION</scope>
</reference>
<keyword evidence="6" id="KW-1185">Reference proteome</keyword>
<protein>
    <submittedName>
        <fullName evidence="7">Uncharacterized protein LOC101238372 isoform X2</fullName>
    </submittedName>
</protein>
<keyword evidence="4" id="KW-1133">Transmembrane helix</keyword>
<feature type="domain" description="RING-type" evidence="5">
    <location>
        <begin position="227"/>
        <end position="262"/>
    </location>
</feature>
<dbReference type="InterPro" id="IPR013083">
    <property type="entry name" value="Znf_RING/FYVE/PHD"/>
</dbReference>
<evidence type="ECO:0000259" key="5">
    <source>
        <dbReference type="PROSITE" id="PS50089"/>
    </source>
</evidence>
<feature type="transmembrane region" description="Helical" evidence="4">
    <location>
        <begin position="6"/>
        <end position="24"/>
    </location>
</feature>
<dbReference type="SUPFAM" id="SSF57850">
    <property type="entry name" value="RING/U-box"/>
    <property type="match status" value="1"/>
</dbReference>
<gene>
    <name evidence="7" type="primary">LOC101238372</name>
</gene>
<dbReference type="Pfam" id="PF13920">
    <property type="entry name" value="zf-C3HC4_3"/>
    <property type="match status" value="1"/>
</dbReference>
<keyword evidence="2" id="KW-0862">Zinc</keyword>
<keyword evidence="4" id="KW-0472">Membrane</keyword>
<dbReference type="Proteomes" id="UP001652625">
    <property type="component" value="Chromosome 09"/>
</dbReference>
<accession>A0ABM4CHF0</accession>
<evidence type="ECO:0000256" key="1">
    <source>
        <dbReference type="ARBA" id="ARBA00022771"/>
    </source>
</evidence>
<evidence type="ECO:0000256" key="2">
    <source>
        <dbReference type="ARBA" id="ARBA00022833"/>
    </source>
</evidence>
<evidence type="ECO:0000256" key="3">
    <source>
        <dbReference type="PROSITE-ProRule" id="PRU00175"/>
    </source>
</evidence>
<keyword evidence="1 3" id="KW-0479">Metal-binding</keyword>
<sequence length="308" mass="34938">MVYETAISVIAILVVLLCLLLFIWSCKVNIFHEIEYLKKNSRKRFSMSVSTEKIPFYIEENSIKLHRENGFISMSIFSNCKFSIQICCCANINDFKRGLDSHIKRKPIDLLYLISQWVSASIEVSDNFFQFNKDEISDDAVKETLQKVLNKENNYLVPYVVHIASYGEGSQIISLTSFIASGLLNHTLEIQEQFIEVIDGRVLSLKKLFNSGIPDNTLALQEPIEACVICHSNPVTRALVPCRHSCVCKTCFYKIQVCPVCRIIIESSLQVKDESDIPLSNEEQQGQISSSISSMGVWNFIKAVWNAS</sequence>